<reference evidence="2 3" key="1">
    <citation type="submission" date="2016-11" db="EMBL/GenBank/DDBJ databases">
        <authorList>
            <person name="Jaros S."/>
            <person name="Januszkiewicz K."/>
            <person name="Wedrychowicz H."/>
        </authorList>
    </citation>
    <scope>NUCLEOTIDE SEQUENCE [LARGE SCALE GENOMIC DNA]</scope>
    <source>
        <strain evidence="2 3">ATCC 23634</strain>
    </source>
</reference>
<organism evidence="2 3">
    <name type="scientific">Devosia enhydra</name>
    <dbReference type="NCBI Taxonomy" id="665118"/>
    <lineage>
        <taxon>Bacteria</taxon>
        <taxon>Pseudomonadati</taxon>
        <taxon>Pseudomonadota</taxon>
        <taxon>Alphaproteobacteria</taxon>
        <taxon>Hyphomicrobiales</taxon>
        <taxon>Devosiaceae</taxon>
        <taxon>Devosia</taxon>
    </lineage>
</organism>
<accession>A0A1K2HX82</accession>
<keyword evidence="3" id="KW-1185">Reference proteome</keyword>
<protein>
    <recommendedName>
        <fullName evidence="4">DUF3828 domain-containing protein</fullName>
    </recommendedName>
</protein>
<proteinExistence type="predicted"/>
<evidence type="ECO:0000256" key="1">
    <source>
        <dbReference type="SAM" id="SignalP"/>
    </source>
</evidence>
<keyword evidence="1" id="KW-0732">Signal</keyword>
<dbReference type="OrthoDB" id="7174015at2"/>
<dbReference type="RefSeq" id="WP_072340030.1">
    <property type="nucleotide sequence ID" value="NZ_FPKU01000001.1"/>
</dbReference>
<sequence>MRHARLAFAILLSTLAGPALAFDTPKALLEAIYQPYQGQAERGDIGRFLSARLEDIRQNQTSTVAASADHSDDLANFDPFVQGDAFFPFDLLIAEPAVLGDRAIATVSFRNFGAPSLMSIAMVRESDGWKVDDIASMGEGENWLYSWLLTVDPFGN</sequence>
<dbReference type="STRING" id="665118.SAMN02983003_1310"/>
<evidence type="ECO:0000313" key="3">
    <source>
        <dbReference type="Proteomes" id="UP000183447"/>
    </source>
</evidence>
<gene>
    <name evidence="2" type="ORF">SAMN02983003_1310</name>
</gene>
<feature type="chain" id="PRO_5013380905" description="DUF3828 domain-containing protein" evidence="1">
    <location>
        <begin position="22"/>
        <end position="156"/>
    </location>
</feature>
<dbReference type="AlphaFoldDB" id="A0A1K2HX82"/>
<name>A0A1K2HX82_9HYPH</name>
<evidence type="ECO:0000313" key="2">
    <source>
        <dbReference type="EMBL" id="SFZ82846.1"/>
    </source>
</evidence>
<feature type="signal peptide" evidence="1">
    <location>
        <begin position="1"/>
        <end position="21"/>
    </location>
</feature>
<evidence type="ECO:0008006" key="4">
    <source>
        <dbReference type="Google" id="ProtNLM"/>
    </source>
</evidence>
<dbReference type="Proteomes" id="UP000183447">
    <property type="component" value="Unassembled WGS sequence"/>
</dbReference>
<dbReference type="EMBL" id="FPKU01000001">
    <property type="protein sequence ID" value="SFZ82846.1"/>
    <property type="molecule type" value="Genomic_DNA"/>
</dbReference>